<dbReference type="Proteomes" id="UP000800039">
    <property type="component" value="Unassembled WGS sequence"/>
</dbReference>
<gene>
    <name evidence="2" type="ORF">K460DRAFT_415475</name>
</gene>
<sequence length="769" mass="86925">MEQDHGDSIQNVASIERIADRSQLKAKRHLVIQRCFRKPTALSLQLLQKWHKEYNAADGNLKLDDAIIQEVQIDTLDEDTVERCITELAGEVPVTNGFCGDCQHLFNNWPDLSDPEVKDPSTGLHWPGSGADWKHTVAQECHSLVLEAAARNGCRFCAFVMQVMRDAKVLEIFRKIEARLEYLDDKAMASLSVQNWGRNSSQLLWINFPGKVCDHCNYGIALEANFESAALEHSADTYDKQRDVLDIANSWIERCSENHEDCNNNDQDVLPSRLISIASDVPRLVLTKGWEMRPRYSTLSHRWGDENFLKLTEENQNSLLSMIPLQELPKTFRDAIHISRRLGLEYLWIDSLCIIQGNTEDWRREASLMSSVYGGSFINIAAASAVSVHEGCFLKTPHLVDGLRASITVSGGNLVRDFRSQSVYRMSTTDSHLATRAWAFQEKILPPRTIHFGNRGAFWECRTMTANEFLPDGFKRQLGSGLINQRTRQSSFEYWWDDVVRLYSTTDLTYSQDKLPALSGIVRQIHNERGGQYLAGMWREDDIEAQLCWKATNPRRRPSWRAPSWSWASIDGGVSYKVRQSGILDDIYAHVLDAEMTFLGQNPFGEVSGGRLRIACSGMLAARFDEGGTVKIESDERDINADAEYPVSPDCLDDEWRSGGSTVYLLPLLGGKTGSGRYVDEGKSIAEMMICGILLRESGGVAGQFCRIGMFQFWKDEIIYEGPDKKEKEYLEPFLKAFKQGAASVAESVCAEVVQNPDFPDERYVIYIV</sequence>
<reference evidence="2" key="1">
    <citation type="submission" date="2020-01" db="EMBL/GenBank/DDBJ databases">
        <authorList>
            <consortium name="DOE Joint Genome Institute"/>
            <person name="Haridas S."/>
            <person name="Albert R."/>
            <person name="Binder M."/>
            <person name="Bloem J."/>
            <person name="Labutti K."/>
            <person name="Salamov A."/>
            <person name="Andreopoulos B."/>
            <person name="Baker S.E."/>
            <person name="Barry K."/>
            <person name="Bills G."/>
            <person name="Bluhm B.H."/>
            <person name="Cannon C."/>
            <person name="Castanera R."/>
            <person name="Culley D.E."/>
            <person name="Daum C."/>
            <person name="Ezra D."/>
            <person name="Gonzalez J.B."/>
            <person name="Henrissat B."/>
            <person name="Kuo A."/>
            <person name="Liang C."/>
            <person name="Lipzen A."/>
            <person name="Lutzoni F."/>
            <person name="Magnuson J."/>
            <person name="Mondo S."/>
            <person name="Nolan M."/>
            <person name="Ohm R."/>
            <person name="Pangilinan J."/>
            <person name="Park H.-J."/>
            <person name="Ramirez L."/>
            <person name="Alfaro M."/>
            <person name="Sun H."/>
            <person name="Tritt A."/>
            <person name="Yoshinaga Y."/>
            <person name="Zwiers L.-H."/>
            <person name="Turgeon B.G."/>
            <person name="Goodwin S.B."/>
            <person name="Spatafora J.W."/>
            <person name="Crous P.W."/>
            <person name="Grigoriev I.V."/>
        </authorList>
    </citation>
    <scope>NUCLEOTIDE SEQUENCE</scope>
    <source>
        <strain evidence="2">CBS 394.84</strain>
    </source>
</reference>
<dbReference type="PANTHER" id="PTHR33112:SF8">
    <property type="entry name" value="HETEROKARYON INCOMPATIBILITY DOMAIN-CONTAINING PROTEIN"/>
    <property type="match status" value="1"/>
</dbReference>
<dbReference type="RefSeq" id="XP_040791602.1">
    <property type="nucleotide sequence ID" value="XM_040937734.1"/>
</dbReference>
<dbReference type="Pfam" id="PF06985">
    <property type="entry name" value="HET"/>
    <property type="match status" value="1"/>
</dbReference>
<feature type="domain" description="Heterokaryon incompatibility" evidence="1">
    <location>
        <begin position="296"/>
        <end position="442"/>
    </location>
</feature>
<comment type="caution">
    <text evidence="2">The sequence shown here is derived from an EMBL/GenBank/DDBJ whole genome shotgun (WGS) entry which is preliminary data.</text>
</comment>
<evidence type="ECO:0000313" key="3">
    <source>
        <dbReference type="Proteomes" id="UP000800039"/>
    </source>
</evidence>
<evidence type="ECO:0000259" key="1">
    <source>
        <dbReference type="Pfam" id="PF06985"/>
    </source>
</evidence>
<proteinExistence type="predicted"/>
<dbReference type="InterPro" id="IPR010730">
    <property type="entry name" value="HET"/>
</dbReference>
<protein>
    <submittedName>
        <fullName evidence="2">HET-domain-containing protein</fullName>
    </submittedName>
</protein>
<name>A0A9P4GPN4_9PLEO</name>
<keyword evidence="3" id="KW-1185">Reference proteome</keyword>
<dbReference type="AlphaFoldDB" id="A0A9P4GPN4"/>
<evidence type="ECO:0000313" key="2">
    <source>
        <dbReference type="EMBL" id="KAF1849039.1"/>
    </source>
</evidence>
<dbReference type="GeneID" id="63854984"/>
<dbReference type="OrthoDB" id="3486565at2759"/>
<dbReference type="PANTHER" id="PTHR33112">
    <property type="entry name" value="DOMAIN PROTEIN, PUTATIVE-RELATED"/>
    <property type="match status" value="1"/>
</dbReference>
<organism evidence="2 3">
    <name type="scientific">Cucurbitaria berberidis CBS 394.84</name>
    <dbReference type="NCBI Taxonomy" id="1168544"/>
    <lineage>
        <taxon>Eukaryota</taxon>
        <taxon>Fungi</taxon>
        <taxon>Dikarya</taxon>
        <taxon>Ascomycota</taxon>
        <taxon>Pezizomycotina</taxon>
        <taxon>Dothideomycetes</taxon>
        <taxon>Pleosporomycetidae</taxon>
        <taxon>Pleosporales</taxon>
        <taxon>Pleosporineae</taxon>
        <taxon>Cucurbitariaceae</taxon>
        <taxon>Cucurbitaria</taxon>
    </lineage>
</organism>
<dbReference type="EMBL" id="ML976615">
    <property type="protein sequence ID" value="KAF1849039.1"/>
    <property type="molecule type" value="Genomic_DNA"/>
</dbReference>
<accession>A0A9P4GPN4</accession>